<reference evidence="2" key="2">
    <citation type="submission" date="2020-09" db="EMBL/GenBank/DDBJ databases">
        <authorList>
            <person name="Sun Q."/>
            <person name="Kim S."/>
        </authorList>
    </citation>
    <scope>NUCLEOTIDE SEQUENCE</scope>
    <source>
        <strain evidence="2">KCTC 12988</strain>
    </source>
</reference>
<keyword evidence="1" id="KW-1133">Transmembrane helix</keyword>
<dbReference type="Proteomes" id="UP000644507">
    <property type="component" value="Unassembled WGS sequence"/>
</dbReference>
<accession>A0A918TL90</accession>
<feature type="transmembrane region" description="Helical" evidence="1">
    <location>
        <begin position="40"/>
        <end position="64"/>
    </location>
</feature>
<reference evidence="2" key="1">
    <citation type="journal article" date="2014" name="Int. J. Syst. Evol. Microbiol.">
        <title>Complete genome sequence of Corynebacterium casei LMG S-19264T (=DSM 44701T), isolated from a smear-ripened cheese.</title>
        <authorList>
            <consortium name="US DOE Joint Genome Institute (JGI-PGF)"/>
            <person name="Walter F."/>
            <person name="Albersmeier A."/>
            <person name="Kalinowski J."/>
            <person name="Ruckert C."/>
        </authorList>
    </citation>
    <scope>NUCLEOTIDE SEQUENCE</scope>
    <source>
        <strain evidence="2">KCTC 12988</strain>
    </source>
</reference>
<evidence type="ECO:0000256" key="1">
    <source>
        <dbReference type="SAM" id="Phobius"/>
    </source>
</evidence>
<keyword evidence="3" id="KW-1185">Reference proteome</keyword>
<sequence length="193" mass="21541">MTIPTQDLRKNLQFWSLHCSITALPSFLMAGVFLELFQSVFSVLAMLTGVLIFILGYSLVSTFVPTLNNRNSLFSRALAIALKLRIAVTVLGLLALCLPILFLLHPDYYAGLFAKALLESAYSLVSQSSYYDLAQSNDFFAILLWTLTEGVILSFLLIFVSFFCLILVNRRQNRVLPFTTSQPSNNPSSEQSP</sequence>
<feature type="transmembrane region" description="Helical" evidence="1">
    <location>
        <begin position="84"/>
        <end position="104"/>
    </location>
</feature>
<keyword evidence="1" id="KW-0812">Transmembrane</keyword>
<gene>
    <name evidence="2" type="ORF">GCM10007100_15010</name>
</gene>
<name>A0A918TL90_9BACT</name>
<feature type="transmembrane region" description="Helical" evidence="1">
    <location>
        <begin position="139"/>
        <end position="168"/>
    </location>
</feature>
<keyword evidence="1" id="KW-0472">Membrane</keyword>
<dbReference type="EMBL" id="BMXI01000005">
    <property type="protein sequence ID" value="GHC49997.1"/>
    <property type="molecule type" value="Genomic_DNA"/>
</dbReference>
<dbReference type="RefSeq" id="WP_189569145.1">
    <property type="nucleotide sequence ID" value="NZ_BMXI01000005.1"/>
</dbReference>
<feature type="transmembrane region" description="Helical" evidence="1">
    <location>
        <begin position="12"/>
        <end position="34"/>
    </location>
</feature>
<proteinExistence type="predicted"/>
<evidence type="ECO:0000313" key="3">
    <source>
        <dbReference type="Proteomes" id="UP000644507"/>
    </source>
</evidence>
<organism evidence="2 3">
    <name type="scientific">Roseibacillus persicicus</name>
    <dbReference type="NCBI Taxonomy" id="454148"/>
    <lineage>
        <taxon>Bacteria</taxon>
        <taxon>Pseudomonadati</taxon>
        <taxon>Verrucomicrobiota</taxon>
        <taxon>Verrucomicrobiia</taxon>
        <taxon>Verrucomicrobiales</taxon>
        <taxon>Verrucomicrobiaceae</taxon>
        <taxon>Roseibacillus</taxon>
    </lineage>
</organism>
<comment type="caution">
    <text evidence="2">The sequence shown here is derived from an EMBL/GenBank/DDBJ whole genome shotgun (WGS) entry which is preliminary data.</text>
</comment>
<evidence type="ECO:0000313" key="2">
    <source>
        <dbReference type="EMBL" id="GHC49997.1"/>
    </source>
</evidence>
<protein>
    <submittedName>
        <fullName evidence="2">Uncharacterized protein</fullName>
    </submittedName>
</protein>
<dbReference type="AlphaFoldDB" id="A0A918TL90"/>